<dbReference type="PANTHER" id="PTHR43433">
    <property type="entry name" value="HYDROLASE, ALPHA/BETA FOLD FAMILY PROTEIN"/>
    <property type="match status" value="1"/>
</dbReference>
<dbReference type="InterPro" id="IPR050471">
    <property type="entry name" value="AB_hydrolase"/>
</dbReference>
<sequence length="275" mass="29193">MDALEIGTLEVPGARLYFEVRGAGPLLLLIAGGGLDAAVFGRLAAVLATDHRVVTYDPRGNSRSLLDGPPEDQKIEVHTDDARRLLDHLAAADEPVHVFGSCSGALVALELALHHQGRVRSVIAHEPPAMAILPDAERCLAFFEDAHAAFLREGVAPALRKLRPVFGGHRAPPLPEAQDNNAFFLAHIIRPTTRFVPDLTALAAAADRIVMAGGRDSRTHLIRRPAAVLAGRLGRELAEFPGGHTGYAQHPAEFAERLVALLPAATAPAASPLQG</sequence>
<name>A0ABN0Y3Y0_9ACTN</name>
<accession>A0ABN0Y3Y0</accession>
<organism evidence="2 3">
    <name type="scientific">Streptomyces blastmyceticus</name>
    <dbReference type="NCBI Taxonomy" id="68180"/>
    <lineage>
        <taxon>Bacteria</taxon>
        <taxon>Bacillati</taxon>
        <taxon>Actinomycetota</taxon>
        <taxon>Actinomycetes</taxon>
        <taxon>Kitasatosporales</taxon>
        <taxon>Streptomycetaceae</taxon>
        <taxon>Streptomyces</taxon>
    </lineage>
</organism>
<proteinExistence type="predicted"/>
<evidence type="ECO:0000313" key="3">
    <source>
        <dbReference type="Proteomes" id="UP001500063"/>
    </source>
</evidence>
<evidence type="ECO:0000313" key="2">
    <source>
        <dbReference type="EMBL" id="GAA0380932.1"/>
    </source>
</evidence>
<feature type="domain" description="AB hydrolase-1" evidence="1">
    <location>
        <begin position="25"/>
        <end position="141"/>
    </location>
</feature>
<keyword evidence="2" id="KW-0378">Hydrolase</keyword>
<dbReference type="SUPFAM" id="SSF53474">
    <property type="entry name" value="alpha/beta-Hydrolases"/>
    <property type="match status" value="1"/>
</dbReference>
<keyword evidence="3" id="KW-1185">Reference proteome</keyword>
<dbReference type="PANTHER" id="PTHR43433:SF5">
    <property type="entry name" value="AB HYDROLASE-1 DOMAIN-CONTAINING PROTEIN"/>
    <property type="match status" value="1"/>
</dbReference>
<evidence type="ECO:0000259" key="1">
    <source>
        <dbReference type="Pfam" id="PF00561"/>
    </source>
</evidence>
<dbReference type="EMBL" id="BAAABW010000042">
    <property type="protein sequence ID" value="GAA0380932.1"/>
    <property type="molecule type" value="Genomic_DNA"/>
</dbReference>
<gene>
    <name evidence="2" type="ORF">GCM10010319_69210</name>
</gene>
<dbReference type="InterPro" id="IPR000073">
    <property type="entry name" value="AB_hydrolase_1"/>
</dbReference>
<dbReference type="RefSeq" id="WP_344124340.1">
    <property type="nucleotide sequence ID" value="NZ_BAAABW010000042.1"/>
</dbReference>
<dbReference type="Pfam" id="PF00561">
    <property type="entry name" value="Abhydrolase_1"/>
    <property type="match status" value="1"/>
</dbReference>
<protein>
    <submittedName>
        <fullName evidence="2">Alpha/beta hydrolase</fullName>
    </submittedName>
</protein>
<dbReference type="GO" id="GO:0016787">
    <property type="term" value="F:hydrolase activity"/>
    <property type="evidence" value="ECO:0007669"/>
    <property type="project" value="UniProtKB-KW"/>
</dbReference>
<comment type="caution">
    <text evidence="2">The sequence shown here is derived from an EMBL/GenBank/DDBJ whole genome shotgun (WGS) entry which is preliminary data.</text>
</comment>
<dbReference type="Proteomes" id="UP001500063">
    <property type="component" value="Unassembled WGS sequence"/>
</dbReference>
<dbReference type="Gene3D" id="3.40.50.1820">
    <property type="entry name" value="alpha/beta hydrolase"/>
    <property type="match status" value="1"/>
</dbReference>
<dbReference type="InterPro" id="IPR029058">
    <property type="entry name" value="AB_hydrolase_fold"/>
</dbReference>
<reference evidence="2 3" key="1">
    <citation type="journal article" date="2019" name="Int. J. Syst. Evol. Microbiol.">
        <title>The Global Catalogue of Microorganisms (GCM) 10K type strain sequencing project: providing services to taxonomists for standard genome sequencing and annotation.</title>
        <authorList>
            <consortium name="The Broad Institute Genomics Platform"/>
            <consortium name="The Broad Institute Genome Sequencing Center for Infectious Disease"/>
            <person name="Wu L."/>
            <person name="Ma J."/>
        </authorList>
    </citation>
    <scope>NUCLEOTIDE SEQUENCE [LARGE SCALE GENOMIC DNA]</scope>
    <source>
        <strain evidence="2 3">JCM 4565</strain>
    </source>
</reference>